<sequence>MRTFEDIRKHVSSQFELNTNDAYQLSFDFLTADGRTQGVFLGELEAEAARRYLRVSTPVAPLSTSDAARALEFNWAQRVGYLALFDLDGEPYLHLCENRPYSSLDAGEIDAVVREVATLADRLEQLLRRGEDVV</sequence>
<accession>A0A2P1PWY0</accession>
<dbReference type="EMBL" id="CP027860">
    <property type="protein sequence ID" value="AVP99346.1"/>
    <property type="molecule type" value="Genomic_DNA"/>
</dbReference>
<name>A0A2P1PWY0_9GAMM</name>
<dbReference type="Gene3D" id="3.30.1460.10">
    <property type="match status" value="1"/>
</dbReference>
<reference evidence="1 2" key="2">
    <citation type="submission" date="2018-03" db="EMBL/GenBank/DDBJ databases">
        <authorList>
            <person name="Keele B.F."/>
        </authorList>
    </citation>
    <scope>NUCLEOTIDE SEQUENCE [LARGE SCALE GENOMIC DNA]</scope>
    <source>
        <strain evidence="1 2">D13</strain>
    </source>
</reference>
<evidence type="ECO:0000313" key="1">
    <source>
        <dbReference type="EMBL" id="AVP99346.1"/>
    </source>
</evidence>
<keyword evidence="2" id="KW-1185">Reference proteome</keyword>
<dbReference type="SUPFAM" id="SSF69635">
    <property type="entry name" value="Type III secretory system chaperone-like"/>
    <property type="match status" value="1"/>
</dbReference>
<proteinExistence type="predicted"/>
<dbReference type="AlphaFoldDB" id="A0A2P1PWY0"/>
<protein>
    <submittedName>
        <fullName evidence="1">Uncharacterized protein</fullName>
    </submittedName>
</protein>
<reference evidence="1 2" key="1">
    <citation type="submission" date="2018-03" db="EMBL/GenBank/DDBJ databases">
        <title>Ahniella affigens gen. nov., sp. nov., a gammaproteobacterium isolated from sandy soil near a stream.</title>
        <authorList>
            <person name="Ko Y."/>
            <person name="Kim J.-H."/>
        </authorList>
    </citation>
    <scope>NUCLEOTIDE SEQUENCE [LARGE SCALE GENOMIC DNA]</scope>
    <source>
        <strain evidence="1 2">D13</strain>
    </source>
</reference>
<dbReference type="OrthoDB" id="5965919at2"/>
<dbReference type="RefSeq" id="WP_106893264.1">
    <property type="nucleotide sequence ID" value="NZ_CP027860.1"/>
</dbReference>
<dbReference type="Proteomes" id="UP000241074">
    <property type="component" value="Chromosome"/>
</dbReference>
<evidence type="ECO:0000313" key="2">
    <source>
        <dbReference type="Proteomes" id="UP000241074"/>
    </source>
</evidence>
<dbReference type="KEGG" id="xba:C7S18_20185"/>
<organism evidence="1 2">
    <name type="scientific">Ahniella affigens</name>
    <dbReference type="NCBI Taxonomy" id="2021234"/>
    <lineage>
        <taxon>Bacteria</taxon>
        <taxon>Pseudomonadati</taxon>
        <taxon>Pseudomonadota</taxon>
        <taxon>Gammaproteobacteria</taxon>
        <taxon>Lysobacterales</taxon>
        <taxon>Rhodanobacteraceae</taxon>
        <taxon>Ahniella</taxon>
    </lineage>
</organism>
<gene>
    <name evidence="1" type="ORF">C7S18_20185</name>
</gene>